<protein>
    <recommendedName>
        <fullName evidence="15">Chromo domain-containing protein</fullName>
    </recommendedName>
</protein>
<evidence type="ECO:0000256" key="8">
    <source>
        <dbReference type="ARBA" id="ARBA00023242"/>
    </source>
</evidence>
<dbReference type="Proteomes" id="UP001190700">
    <property type="component" value="Unassembled WGS sequence"/>
</dbReference>
<evidence type="ECO:0000256" key="3">
    <source>
        <dbReference type="ARBA" id="ARBA00022771"/>
    </source>
</evidence>
<evidence type="ECO:0000256" key="5">
    <source>
        <dbReference type="ARBA" id="ARBA00023015"/>
    </source>
</evidence>
<dbReference type="AlphaFoldDB" id="A0AAE0L8Y6"/>
<dbReference type="Gene3D" id="2.40.50.40">
    <property type="match status" value="1"/>
</dbReference>
<dbReference type="SUPFAM" id="SSF54160">
    <property type="entry name" value="Chromo domain-like"/>
    <property type="match status" value="1"/>
</dbReference>
<accession>A0AAE0L8Y6</accession>
<keyword evidence="7" id="KW-0804">Transcription</keyword>
<evidence type="ECO:0000256" key="4">
    <source>
        <dbReference type="ARBA" id="ARBA00022833"/>
    </source>
</evidence>
<keyword evidence="5" id="KW-0805">Transcription regulation</keyword>
<dbReference type="InterPro" id="IPR000953">
    <property type="entry name" value="Chromo/chromo_shadow_dom"/>
</dbReference>
<evidence type="ECO:0000313" key="14">
    <source>
        <dbReference type="Proteomes" id="UP001190700"/>
    </source>
</evidence>
<evidence type="ECO:0000256" key="1">
    <source>
        <dbReference type="ARBA" id="ARBA00004123"/>
    </source>
</evidence>
<feature type="compositionally biased region" description="Basic and acidic residues" evidence="10">
    <location>
        <begin position="102"/>
        <end position="113"/>
    </location>
</feature>
<dbReference type="Pfam" id="PF05699">
    <property type="entry name" value="Dimer_Tnp_hAT"/>
    <property type="match status" value="1"/>
</dbReference>
<feature type="region of interest" description="Disordered" evidence="10">
    <location>
        <begin position="1"/>
        <end position="41"/>
    </location>
</feature>
<dbReference type="GO" id="GO:0008270">
    <property type="term" value="F:zinc ion binding"/>
    <property type="evidence" value="ECO:0007669"/>
    <property type="project" value="UniProtKB-KW"/>
</dbReference>
<keyword evidence="6" id="KW-0238">DNA-binding</keyword>
<keyword evidence="3 9" id="KW-0863">Zinc-finger</keyword>
<evidence type="ECO:0000313" key="13">
    <source>
        <dbReference type="EMBL" id="KAK3276080.1"/>
    </source>
</evidence>
<dbReference type="InterPro" id="IPR008906">
    <property type="entry name" value="HATC_C_dom"/>
</dbReference>
<dbReference type="SUPFAM" id="SSF53098">
    <property type="entry name" value="Ribonuclease H-like"/>
    <property type="match status" value="1"/>
</dbReference>
<reference evidence="13 14" key="1">
    <citation type="journal article" date="2015" name="Genome Biol. Evol.">
        <title>Comparative Genomics of a Bacterivorous Green Alga Reveals Evolutionary Causalities and Consequences of Phago-Mixotrophic Mode of Nutrition.</title>
        <authorList>
            <person name="Burns J.A."/>
            <person name="Paasch A."/>
            <person name="Narechania A."/>
            <person name="Kim E."/>
        </authorList>
    </citation>
    <scope>NUCLEOTIDE SEQUENCE [LARGE SCALE GENOMIC DNA]</scope>
    <source>
        <strain evidence="13 14">PLY_AMNH</strain>
    </source>
</reference>
<dbReference type="Pfam" id="PF00385">
    <property type="entry name" value="Chromo"/>
    <property type="match status" value="1"/>
</dbReference>
<evidence type="ECO:0000259" key="11">
    <source>
        <dbReference type="PROSITE" id="PS50013"/>
    </source>
</evidence>
<feature type="domain" description="BED-type" evidence="12">
    <location>
        <begin position="137"/>
        <end position="194"/>
    </location>
</feature>
<dbReference type="PROSITE" id="PS50013">
    <property type="entry name" value="CHROMO_2"/>
    <property type="match status" value="1"/>
</dbReference>
<keyword evidence="2" id="KW-0479">Metal-binding</keyword>
<comment type="subcellular location">
    <subcellularLocation>
        <location evidence="1">Nucleus</location>
    </subcellularLocation>
</comment>
<evidence type="ECO:0000256" key="6">
    <source>
        <dbReference type="ARBA" id="ARBA00023125"/>
    </source>
</evidence>
<keyword evidence="8" id="KW-0539">Nucleus</keyword>
<evidence type="ECO:0008006" key="15">
    <source>
        <dbReference type="Google" id="ProtNLM"/>
    </source>
</evidence>
<dbReference type="InterPro" id="IPR052035">
    <property type="entry name" value="ZnF_BED_domain_contain"/>
</dbReference>
<organism evidence="13 14">
    <name type="scientific">Cymbomonas tetramitiformis</name>
    <dbReference type="NCBI Taxonomy" id="36881"/>
    <lineage>
        <taxon>Eukaryota</taxon>
        <taxon>Viridiplantae</taxon>
        <taxon>Chlorophyta</taxon>
        <taxon>Pyramimonadophyceae</taxon>
        <taxon>Pyramimonadales</taxon>
        <taxon>Pyramimonadaceae</taxon>
        <taxon>Cymbomonas</taxon>
    </lineage>
</organism>
<keyword evidence="4" id="KW-0862">Zinc</keyword>
<dbReference type="PROSITE" id="PS50808">
    <property type="entry name" value="ZF_BED"/>
    <property type="match status" value="1"/>
</dbReference>
<evidence type="ECO:0000256" key="7">
    <source>
        <dbReference type="ARBA" id="ARBA00023163"/>
    </source>
</evidence>
<dbReference type="InterPro" id="IPR023780">
    <property type="entry name" value="Chromo_domain"/>
</dbReference>
<dbReference type="InterPro" id="IPR003656">
    <property type="entry name" value="Znf_BED"/>
</dbReference>
<name>A0AAE0L8Y6_9CHLO</name>
<feature type="compositionally biased region" description="Basic residues" evidence="10">
    <location>
        <begin position="1"/>
        <end position="12"/>
    </location>
</feature>
<dbReference type="Pfam" id="PF02892">
    <property type="entry name" value="zf-BED"/>
    <property type="match status" value="1"/>
</dbReference>
<evidence type="ECO:0000259" key="12">
    <source>
        <dbReference type="PROSITE" id="PS50808"/>
    </source>
</evidence>
<evidence type="ECO:0000256" key="9">
    <source>
        <dbReference type="PROSITE-ProRule" id="PRU00027"/>
    </source>
</evidence>
<dbReference type="GO" id="GO:0046983">
    <property type="term" value="F:protein dimerization activity"/>
    <property type="evidence" value="ECO:0007669"/>
    <property type="project" value="InterPro"/>
</dbReference>
<dbReference type="GO" id="GO:0005634">
    <property type="term" value="C:nucleus"/>
    <property type="evidence" value="ECO:0007669"/>
    <property type="project" value="UniProtKB-SubCell"/>
</dbReference>
<dbReference type="InterPro" id="IPR012337">
    <property type="entry name" value="RNaseH-like_sf"/>
</dbReference>
<dbReference type="PANTHER" id="PTHR46481:SF10">
    <property type="entry name" value="ZINC FINGER BED DOMAIN-CONTAINING PROTEIN 39"/>
    <property type="match status" value="1"/>
</dbReference>
<proteinExistence type="predicted"/>
<evidence type="ECO:0000256" key="2">
    <source>
        <dbReference type="ARBA" id="ARBA00022723"/>
    </source>
</evidence>
<sequence>MGARGRGKRPRKTREQDALLLAQGKGPVKRTQQHPFDSAGSDDRVYVVEDILATRTRYSEQQWLIKWQDLPNGSETWEPLKNIPGYEAEIESFKVRHEREQAEIAKKTKEAKTQKRKERSEDGEDVSEDGFQKAPANLRSPYWRHFRVRLEGKKIVEYRCALCGSDSTPKEYCGNTSNLRTHLAHCHKCVLVKDALADVQAEGILPSIGGDIWSQGGIAIFGILVYWLDKNFTLHERLVAAIPFSSVRHTGPELEAATKRACASMGIGKYEDVIASVDDDADPIMVDTVAEFIHYTVSDNASNIVNGWTCFDGHECVDHTIALIVKDFLDQPRVKKVFSKLRGMTGHFSHSVIGVKLLHDCQKRNNLSESKPPQDNDTRTGWGGACKQATWYTVNRVAVQLYDFEHPTKAATAVPNLDGSVYRDHQLDAEDWLIVNECVYILKYASTTCDLLQGTQYPTANLVLPMIGKLARIAEASAPLKYEGKSVHITSLDVMEARARMCNAVTKRYFHDMMECKVEDFSVATVLDPRYKDFKFKGATEWLKGMLTRETGVKWTRKAWEADWKPKEVAAGSSVMPLAKRTKHTHVITVASFLADSDEEDEDEVVAPAIVEQDELASYLELPGVAASVDLQSWSKEHSSEFPHLAKMARQFLAVPATSAGVERAFSKVSSMHSDLRKNLKEGTIEHSVMASMNTVEF</sequence>
<gene>
    <name evidence="13" type="ORF">CYMTET_15825</name>
</gene>
<feature type="region of interest" description="Disordered" evidence="10">
    <location>
        <begin position="102"/>
        <end position="132"/>
    </location>
</feature>
<dbReference type="PANTHER" id="PTHR46481">
    <property type="entry name" value="ZINC FINGER BED DOMAIN-CONTAINING PROTEIN 4"/>
    <property type="match status" value="1"/>
</dbReference>
<dbReference type="SMART" id="SM00298">
    <property type="entry name" value="CHROMO"/>
    <property type="match status" value="1"/>
</dbReference>
<feature type="domain" description="Chromo" evidence="11">
    <location>
        <begin position="46"/>
        <end position="105"/>
    </location>
</feature>
<evidence type="ECO:0000256" key="10">
    <source>
        <dbReference type="SAM" id="MobiDB-lite"/>
    </source>
</evidence>
<comment type="caution">
    <text evidence="13">The sequence shown here is derived from an EMBL/GenBank/DDBJ whole genome shotgun (WGS) entry which is preliminary data.</text>
</comment>
<dbReference type="EMBL" id="LGRX02006775">
    <property type="protein sequence ID" value="KAK3276080.1"/>
    <property type="molecule type" value="Genomic_DNA"/>
</dbReference>
<dbReference type="InterPro" id="IPR016197">
    <property type="entry name" value="Chromo-like_dom_sf"/>
</dbReference>
<dbReference type="GO" id="GO:0003677">
    <property type="term" value="F:DNA binding"/>
    <property type="evidence" value="ECO:0007669"/>
    <property type="project" value="UniProtKB-KW"/>
</dbReference>
<keyword evidence="14" id="KW-1185">Reference proteome</keyword>